<evidence type="ECO:0000313" key="2">
    <source>
        <dbReference type="WBParaSite" id="JU765_v2.g14231.t1"/>
    </source>
</evidence>
<protein>
    <submittedName>
        <fullName evidence="2">G-protein coupled receptors family 1 profile domain-containing protein</fullName>
    </submittedName>
</protein>
<dbReference type="WBParaSite" id="JU765_v2.g14231.t1">
    <property type="protein sequence ID" value="JU765_v2.g14231.t1"/>
    <property type="gene ID" value="JU765_v2.g14231"/>
</dbReference>
<name>A0AC34Q9R4_9BILA</name>
<proteinExistence type="predicted"/>
<dbReference type="Proteomes" id="UP000887576">
    <property type="component" value="Unplaced"/>
</dbReference>
<sequence length="566" mass="64867">MFWCKKLSGIFNRQFSFFLLFFYFLSGFATKISAEESDDQDEEESEDDQCPLHMLQFIDFKLLFVGCLGTAIALISIMLNLLLFYSFVSSSLLRRRNLTYLTCLSLCDIFIGISYIGIMSLQVYAEYFEILPLYILWHECLNVAFTISNITLTTASFLLVCATFERYLQTIRMGRLVRFVSRHRAMGVFLSFLGGIVFRGSVFFEIQVFYKPECTGFASTGVTLSELVTYPYYDIFRFWIRRISTIFVPFFVLAYCNAMIVYSLQGNQKNKMVKTLILFMTMGHNGEIVQLRSRVRAATRMLIIVVSCYLCANIIDVIIAFLEYTVPEALAQYDGFYTIATDVSSLLSILSSALRPPIYLANDKLIRQEVACKFLNIYYTIRCARKKRAKEKAFLSQKRQQVYEQLEKAASTTAMSGQKNHLTNKQSIDSQTSRIKNGIGSLIIARASVVSGMNDSLAAHYDIEKCKNLYEKSMTKHDSTSNDSLEQSNPKQCLVQRKMTELVPKHEIKSIVRKKVSAPPKLSFNEIVTEISVPDESEEKQQPEDSNNSEKMNPNMVEFGYWYSEV</sequence>
<organism evidence="1 2">
    <name type="scientific">Panagrolaimus sp. JU765</name>
    <dbReference type="NCBI Taxonomy" id="591449"/>
    <lineage>
        <taxon>Eukaryota</taxon>
        <taxon>Metazoa</taxon>
        <taxon>Ecdysozoa</taxon>
        <taxon>Nematoda</taxon>
        <taxon>Chromadorea</taxon>
        <taxon>Rhabditida</taxon>
        <taxon>Tylenchina</taxon>
        <taxon>Panagrolaimomorpha</taxon>
        <taxon>Panagrolaimoidea</taxon>
        <taxon>Panagrolaimidae</taxon>
        <taxon>Panagrolaimus</taxon>
    </lineage>
</organism>
<accession>A0AC34Q9R4</accession>
<evidence type="ECO:0000313" key="1">
    <source>
        <dbReference type="Proteomes" id="UP000887576"/>
    </source>
</evidence>
<reference evidence="2" key="1">
    <citation type="submission" date="2022-11" db="UniProtKB">
        <authorList>
            <consortium name="WormBaseParasite"/>
        </authorList>
    </citation>
    <scope>IDENTIFICATION</scope>
</reference>